<evidence type="ECO:0000313" key="2">
    <source>
        <dbReference type="EMBL" id="PWZ95221.1"/>
    </source>
</evidence>
<evidence type="ECO:0000313" key="3">
    <source>
        <dbReference type="Proteomes" id="UP000246351"/>
    </source>
</evidence>
<dbReference type="InterPro" id="IPR001128">
    <property type="entry name" value="Cyt_P450"/>
</dbReference>
<gene>
    <name evidence="2" type="ORF">DD924_15835</name>
</gene>
<dbReference type="GO" id="GO:0005506">
    <property type="term" value="F:iron ion binding"/>
    <property type="evidence" value="ECO:0007669"/>
    <property type="project" value="InterPro"/>
</dbReference>
<evidence type="ECO:0000256" key="1">
    <source>
        <dbReference type="ARBA" id="ARBA00010617"/>
    </source>
</evidence>
<sequence>DYKDEKSQITDSEILALILNILLAATEPVDKTLAYLFYNLLNNPNQYQDILDNPSLLKNAIIETLRFNSPVQLIPRQLSMPYTFRDKKLNVDDV</sequence>
<name>A0A317Z4A0_STAPS</name>
<dbReference type="GO" id="GO:0016705">
    <property type="term" value="F:oxidoreductase activity, acting on paired donors, with incorporation or reduction of molecular oxygen"/>
    <property type="evidence" value="ECO:0007669"/>
    <property type="project" value="InterPro"/>
</dbReference>
<dbReference type="PANTHER" id="PTHR46696">
    <property type="entry name" value="P450, PUTATIVE (EUROFUNG)-RELATED"/>
    <property type="match status" value="1"/>
</dbReference>
<dbReference type="AlphaFoldDB" id="A0A317Z4A0"/>
<dbReference type="Pfam" id="PF00067">
    <property type="entry name" value="p450"/>
    <property type="match status" value="1"/>
</dbReference>
<reference evidence="2 3" key="1">
    <citation type="journal article" date="2018" name="Vet. Microbiol.">
        <title>Clonal diversity and geographic distribution of methicillin-resistant Staphylococcus pseudintermedius from Australian animals: Discovery of novel sequence types.</title>
        <authorList>
            <person name="Worthing K.A."/>
            <person name="Abraham S."/>
            <person name="Coombs G.W."/>
            <person name="Pang S."/>
            <person name="Saputra S."/>
            <person name="Jordan D."/>
            <person name="Trott D.J."/>
            <person name="Norris J.M."/>
        </authorList>
    </citation>
    <scope>NUCLEOTIDE SEQUENCE [LARGE SCALE GENOMIC DNA]</scope>
    <source>
        <strain evidence="2 3">ST71 3</strain>
    </source>
</reference>
<accession>A0A317Z4A0</accession>
<dbReference type="GO" id="GO:0020037">
    <property type="term" value="F:heme binding"/>
    <property type="evidence" value="ECO:0007669"/>
    <property type="project" value="InterPro"/>
</dbReference>
<organism evidence="2 3">
    <name type="scientific">Staphylococcus pseudintermedius</name>
    <dbReference type="NCBI Taxonomy" id="283734"/>
    <lineage>
        <taxon>Bacteria</taxon>
        <taxon>Bacillati</taxon>
        <taxon>Bacillota</taxon>
        <taxon>Bacilli</taxon>
        <taxon>Bacillales</taxon>
        <taxon>Staphylococcaceae</taxon>
        <taxon>Staphylococcus</taxon>
        <taxon>Staphylococcus intermedius group</taxon>
    </lineage>
</organism>
<dbReference type="PANTHER" id="PTHR46696:SF3">
    <property type="entry name" value="PULCHERRIMINIC ACID SYNTHASE"/>
    <property type="match status" value="1"/>
</dbReference>
<dbReference type="InterPro" id="IPR036396">
    <property type="entry name" value="Cyt_P450_sf"/>
</dbReference>
<feature type="non-terminal residue" evidence="2">
    <location>
        <position position="1"/>
    </location>
</feature>
<comment type="similarity">
    <text evidence="1">Belongs to the cytochrome P450 family.</text>
</comment>
<comment type="caution">
    <text evidence="2">The sequence shown here is derived from an EMBL/GenBank/DDBJ whole genome shotgun (WGS) entry which is preliminary data.</text>
</comment>
<dbReference type="Proteomes" id="UP000246351">
    <property type="component" value="Unassembled WGS sequence"/>
</dbReference>
<proteinExistence type="inferred from homology"/>
<dbReference type="GO" id="GO:0004497">
    <property type="term" value="F:monooxygenase activity"/>
    <property type="evidence" value="ECO:0007669"/>
    <property type="project" value="InterPro"/>
</dbReference>
<feature type="non-terminal residue" evidence="2">
    <location>
        <position position="94"/>
    </location>
</feature>
<dbReference type="SUPFAM" id="SSF48264">
    <property type="entry name" value="Cytochrome P450"/>
    <property type="match status" value="1"/>
</dbReference>
<dbReference type="Gene3D" id="1.10.630.10">
    <property type="entry name" value="Cytochrome P450"/>
    <property type="match status" value="1"/>
</dbReference>
<protein>
    <submittedName>
        <fullName evidence="2">Cytochrome</fullName>
    </submittedName>
</protein>
<dbReference type="EMBL" id="QEIV01001761">
    <property type="protein sequence ID" value="PWZ95221.1"/>
    <property type="molecule type" value="Genomic_DNA"/>
</dbReference>